<evidence type="ECO:0000313" key="8">
    <source>
        <dbReference type="EMBL" id="GEA80482.1"/>
    </source>
</evidence>
<evidence type="ECO:0000256" key="6">
    <source>
        <dbReference type="SAM" id="SignalP"/>
    </source>
</evidence>
<dbReference type="Gene3D" id="3.10.50.40">
    <property type="match status" value="1"/>
</dbReference>
<name>A0A4Y3K931_CELUD</name>
<organism evidence="8 9">
    <name type="scientific">Cellulomonas uda</name>
    <dbReference type="NCBI Taxonomy" id="1714"/>
    <lineage>
        <taxon>Bacteria</taxon>
        <taxon>Bacillati</taxon>
        <taxon>Actinomycetota</taxon>
        <taxon>Actinomycetes</taxon>
        <taxon>Micrococcales</taxon>
        <taxon>Cellulomonadaceae</taxon>
        <taxon>Cellulomonas</taxon>
    </lineage>
</organism>
<comment type="caution">
    <text evidence="8">The sequence shown here is derived from an EMBL/GenBank/DDBJ whole genome shotgun (WGS) entry which is preliminary data.</text>
</comment>
<feature type="chain" id="PRO_5021296503" description="Peptidyl-prolyl cis-trans isomerase" evidence="6">
    <location>
        <begin position="20"/>
        <end position="292"/>
    </location>
</feature>
<proteinExistence type="inferred from homology"/>
<evidence type="ECO:0000256" key="1">
    <source>
        <dbReference type="ARBA" id="ARBA00000971"/>
    </source>
</evidence>
<feature type="signal peptide" evidence="6">
    <location>
        <begin position="1"/>
        <end position="19"/>
    </location>
</feature>
<comment type="similarity">
    <text evidence="5">Belongs to the FKBP-type PPIase family.</text>
</comment>
<dbReference type="GO" id="GO:0003755">
    <property type="term" value="F:peptidyl-prolyl cis-trans isomerase activity"/>
    <property type="evidence" value="ECO:0007669"/>
    <property type="project" value="UniProtKB-UniRule"/>
</dbReference>
<dbReference type="PROSITE" id="PS50059">
    <property type="entry name" value="FKBP_PPIASE"/>
    <property type="match status" value="1"/>
</dbReference>
<dbReference type="PROSITE" id="PS51257">
    <property type="entry name" value="PROKAR_LIPOPROTEIN"/>
    <property type="match status" value="1"/>
</dbReference>
<gene>
    <name evidence="8" type="ORF">CUD01_09260</name>
</gene>
<keyword evidence="2 4" id="KW-0697">Rotamase</keyword>
<dbReference type="Proteomes" id="UP000315842">
    <property type="component" value="Unassembled WGS sequence"/>
</dbReference>
<evidence type="ECO:0000256" key="5">
    <source>
        <dbReference type="RuleBase" id="RU003915"/>
    </source>
</evidence>
<keyword evidence="9" id="KW-1185">Reference proteome</keyword>
<evidence type="ECO:0000313" key="9">
    <source>
        <dbReference type="Proteomes" id="UP000315842"/>
    </source>
</evidence>
<dbReference type="EMBL" id="BJLP01000011">
    <property type="protein sequence ID" value="GEA80482.1"/>
    <property type="molecule type" value="Genomic_DNA"/>
</dbReference>
<evidence type="ECO:0000256" key="3">
    <source>
        <dbReference type="ARBA" id="ARBA00023235"/>
    </source>
</evidence>
<dbReference type="EC" id="5.2.1.8" evidence="5"/>
<dbReference type="InterPro" id="IPR046357">
    <property type="entry name" value="PPIase_dom_sf"/>
</dbReference>
<evidence type="ECO:0000259" key="7">
    <source>
        <dbReference type="PROSITE" id="PS50059"/>
    </source>
</evidence>
<comment type="catalytic activity">
    <reaction evidence="1 4 5">
        <text>[protein]-peptidylproline (omega=180) = [protein]-peptidylproline (omega=0)</text>
        <dbReference type="Rhea" id="RHEA:16237"/>
        <dbReference type="Rhea" id="RHEA-COMP:10747"/>
        <dbReference type="Rhea" id="RHEA-COMP:10748"/>
        <dbReference type="ChEBI" id="CHEBI:83833"/>
        <dbReference type="ChEBI" id="CHEBI:83834"/>
        <dbReference type="EC" id="5.2.1.8"/>
    </reaction>
</comment>
<dbReference type="RefSeq" id="WP_141319135.1">
    <property type="nucleotide sequence ID" value="NZ_BJLP01000011.1"/>
</dbReference>
<sequence>MRGLRGALAAACVATLALAGCSDPEQVPPDVVVTGDAGVAPTLTYVAPLQVTETYRETVWQGTGPALVDGDPILIDYWLENASDATLVRDSFSGSPRSQVLTRADLGADLYETLSGQRVGARLLQVAPASERGDEYPTATVVDVLPTRAEGSAVEPLEGFPAVGETKSGAPTFTPVESKPPATLRVQPVLRGTGRQVVASDTVTVQFTGWAWTTGEEFDSTWSSGGLPLSFSLQDVPAWQEGLVDQPVGSRVMLIVPPSYALGVTQSEELSGQTVVFVVDILNARTPGGTAP</sequence>
<dbReference type="Pfam" id="PF00254">
    <property type="entry name" value="FKBP_C"/>
    <property type="match status" value="1"/>
</dbReference>
<keyword evidence="3 4" id="KW-0413">Isomerase</keyword>
<dbReference type="AlphaFoldDB" id="A0A4Y3K931"/>
<dbReference type="SUPFAM" id="SSF54534">
    <property type="entry name" value="FKBP-like"/>
    <property type="match status" value="1"/>
</dbReference>
<reference evidence="8 9" key="1">
    <citation type="submission" date="2019-06" db="EMBL/GenBank/DDBJ databases">
        <title>Whole genome shotgun sequence of Cellulomonas uda NBRC 3747.</title>
        <authorList>
            <person name="Hosoyama A."/>
            <person name="Uohara A."/>
            <person name="Ohji S."/>
            <person name="Ichikawa N."/>
        </authorList>
    </citation>
    <scope>NUCLEOTIDE SEQUENCE [LARGE SCALE GENOMIC DNA]</scope>
    <source>
        <strain evidence="8 9">NBRC 3747</strain>
    </source>
</reference>
<keyword evidence="6" id="KW-0732">Signal</keyword>
<accession>A0A4Y3K931</accession>
<evidence type="ECO:0000256" key="4">
    <source>
        <dbReference type="PROSITE-ProRule" id="PRU00277"/>
    </source>
</evidence>
<feature type="domain" description="PPIase FKBP-type" evidence="7">
    <location>
        <begin position="200"/>
        <end position="285"/>
    </location>
</feature>
<protein>
    <recommendedName>
        <fullName evidence="5">Peptidyl-prolyl cis-trans isomerase</fullName>
        <ecNumber evidence="5">5.2.1.8</ecNumber>
    </recommendedName>
</protein>
<evidence type="ECO:0000256" key="2">
    <source>
        <dbReference type="ARBA" id="ARBA00023110"/>
    </source>
</evidence>
<dbReference type="InterPro" id="IPR001179">
    <property type="entry name" value="PPIase_FKBP_dom"/>
</dbReference>